<dbReference type="HOGENOM" id="CLU_2781019_0_0_1"/>
<dbReference type="Gramene" id="EOY31927">
    <property type="protein sequence ID" value="EOY31927"/>
    <property type="gene ID" value="TCM_039291"/>
</dbReference>
<accession>A0A061GRX8</accession>
<protein>
    <submittedName>
        <fullName evidence="1">Uncharacterized protein</fullName>
    </submittedName>
</protein>
<sequence>MKMEAHQQDGNVGGIKRKRKPSFEGLEPYAICTFCDVCFARYNIISKVSVDNGMCNYVLCGFMGMCSEL</sequence>
<evidence type="ECO:0000313" key="2">
    <source>
        <dbReference type="Proteomes" id="UP000026915"/>
    </source>
</evidence>
<evidence type="ECO:0000313" key="1">
    <source>
        <dbReference type="EMBL" id="EOY31927.1"/>
    </source>
</evidence>
<gene>
    <name evidence="1" type="ORF">TCM_039291</name>
</gene>
<dbReference type="AlphaFoldDB" id="A0A061GRX8"/>
<proteinExistence type="predicted"/>
<dbReference type="EMBL" id="CM001887">
    <property type="protein sequence ID" value="EOY31927.1"/>
    <property type="molecule type" value="Genomic_DNA"/>
</dbReference>
<reference evidence="1 2" key="1">
    <citation type="journal article" date="2013" name="Genome Biol.">
        <title>The genome sequence of the most widely cultivated cacao type and its use to identify candidate genes regulating pod color.</title>
        <authorList>
            <person name="Motamayor J.C."/>
            <person name="Mockaitis K."/>
            <person name="Schmutz J."/>
            <person name="Haiminen N."/>
            <person name="Iii D.L."/>
            <person name="Cornejo O."/>
            <person name="Findley S.D."/>
            <person name="Zheng P."/>
            <person name="Utro F."/>
            <person name="Royaert S."/>
            <person name="Saski C."/>
            <person name="Jenkins J."/>
            <person name="Podicheti R."/>
            <person name="Zhao M."/>
            <person name="Scheffler B.E."/>
            <person name="Stack J.C."/>
            <person name="Feltus F.A."/>
            <person name="Mustiga G.M."/>
            <person name="Amores F."/>
            <person name="Phillips W."/>
            <person name="Marelli J.P."/>
            <person name="May G.D."/>
            <person name="Shapiro H."/>
            <person name="Ma J."/>
            <person name="Bustamante C.D."/>
            <person name="Schnell R.J."/>
            <person name="Main D."/>
            <person name="Gilbert D."/>
            <person name="Parida L."/>
            <person name="Kuhn D.N."/>
        </authorList>
    </citation>
    <scope>NUCLEOTIDE SEQUENCE [LARGE SCALE GENOMIC DNA]</scope>
    <source>
        <strain evidence="2">cv. Matina 1-6</strain>
    </source>
</reference>
<name>A0A061GRX8_THECC</name>
<keyword evidence="2" id="KW-1185">Reference proteome</keyword>
<organism evidence="1 2">
    <name type="scientific">Theobroma cacao</name>
    <name type="common">Cacao</name>
    <name type="synonym">Cocoa</name>
    <dbReference type="NCBI Taxonomy" id="3641"/>
    <lineage>
        <taxon>Eukaryota</taxon>
        <taxon>Viridiplantae</taxon>
        <taxon>Streptophyta</taxon>
        <taxon>Embryophyta</taxon>
        <taxon>Tracheophyta</taxon>
        <taxon>Spermatophyta</taxon>
        <taxon>Magnoliopsida</taxon>
        <taxon>eudicotyledons</taxon>
        <taxon>Gunneridae</taxon>
        <taxon>Pentapetalae</taxon>
        <taxon>rosids</taxon>
        <taxon>malvids</taxon>
        <taxon>Malvales</taxon>
        <taxon>Malvaceae</taxon>
        <taxon>Byttnerioideae</taxon>
        <taxon>Theobroma</taxon>
    </lineage>
</organism>
<dbReference type="InParanoid" id="A0A061GRX8"/>
<dbReference type="Proteomes" id="UP000026915">
    <property type="component" value="Chromosome 9"/>
</dbReference>